<keyword evidence="2" id="KW-1185">Reference proteome</keyword>
<reference evidence="1 2" key="1">
    <citation type="journal article" date="2013" name="PLoS Genet.">
        <title>Expanding the Marine Virosphere Using Metagenomics.</title>
        <authorList>
            <person name="Mizuno C.M."/>
            <person name="Rodriguez-Valera F."/>
            <person name="Kimes N.E."/>
            <person name="Ghai R."/>
        </authorList>
    </citation>
    <scope>NUCLEOTIDE SEQUENCE [LARGE SCALE GENOMIC DNA]</scope>
    <source>
        <strain evidence="1">UvMED-CGR-U-MedDCM-OCT-S28-C3</strain>
    </source>
</reference>
<dbReference type="EMBL" id="AP013539">
    <property type="protein sequence ID" value="BAQ94037.1"/>
    <property type="molecule type" value="Genomic_DNA"/>
</dbReference>
<name>A0A6S4PCJ3_9CAUD</name>
<dbReference type="GeneID" id="55412163"/>
<organism evidence="1 2">
    <name type="scientific">uncultured phage_MedDCM-OCT-S28-C3</name>
    <dbReference type="NCBI Taxonomy" id="2740802"/>
    <lineage>
        <taxon>Viruses</taxon>
        <taxon>Duplodnaviria</taxon>
        <taxon>Heunggongvirae</taxon>
        <taxon>Uroviricota</taxon>
        <taxon>Caudoviricetes</taxon>
        <taxon>Autographivirales</taxon>
        <taxon>Pedosvirus</taxon>
        <taxon>Pedosvirus S28C3</taxon>
    </lineage>
</organism>
<dbReference type="KEGG" id="vg:55412163"/>
<proteinExistence type="predicted"/>
<evidence type="ECO:0000313" key="2">
    <source>
        <dbReference type="Proteomes" id="UP000505087"/>
    </source>
</evidence>
<dbReference type="RefSeq" id="YP_009778095.1">
    <property type="nucleotide sequence ID" value="NC_047710.1"/>
</dbReference>
<protein>
    <submittedName>
        <fullName evidence="1">Uncharacterized protein</fullName>
    </submittedName>
</protein>
<sequence>MSQIEVRQRVREQQAKQKEIVLKYRGVAYIVKRNVASN</sequence>
<accession>A0A6S4PCJ3</accession>
<dbReference type="Proteomes" id="UP000505087">
    <property type="component" value="Segment"/>
</dbReference>
<evidence type="ECO:0000313" key="1">
    <source>
        <dbReference type="EMBL" id="BAQ94037.1"/>
    </source>
</evidence>